<gene>
    <name evidence="8" type="ORF">ACFQY0_01585</name>
</gene>
<keyword evidence="4 7" id="KW-1133">Transmembrane helix</keyword>
<evidence type="ECO:0000256" key="6">
    <source>
        <dbReference type="SAM" id="MobiDB-lite"/>
    </source>
</evidence>
<dbReference type="Proteomes" id="UP001596472">
    <property type="component" value="Unassembled WGS sequence"/>
</dbReference>
<dbReference type="EMBL" id="JBHTBS010000001">
    <property type="protein sequence ID" value="MFC7335853.1"/>
    <property type="molecule type" value="Genomic_DNA"/>
</dbReference>
<feature type="compositionally biased region" description="Polar residues" evidence="6">
    <location>
        <begin position="1"/>
        <end position="17"/>
    </location>
</feature>
<reference evidence="9" key="1">
    <citation type="journal article" date="2019" name="Int. J. Syst. Evol. Microbiol.">
        <title>The Global Catalogue of Microorganisms (GCM) 10K type strain sequencing project: providing services to taxonomists for standard genome sequencing and annotation.</title>
        <authorList>
            <consortium name="The Broad Institute Genomics Platform"/>
            <consortium name="The Broad Institute Genome Sequencing Center for Infectious Disease"/>
            <person name="Wu L."/>
            <person name="Ma J."/>
        </authorList>
    </citation>
    <scope>NUCLEOTIDE SEQUENCE [LARGE SCALE GENOMIC DNA]</scope>
    <source>
        <strain evidence="9">CGMCC 4.1467</strain>
    </source>
</reference>
<evidence type="ECO:0000256" key="2">
    <source>
        <dbReference type="ARBA" id="ARBA00022475"/>
    </source>
</evidence>
<evidence type="ECO:0000313" key="8">
    <source>
        <dbReference type="EMBL" id="MFC7335853.1"/>
    </source>
</evidence>
<evidence type="ECO:0000256" key="7">
    <source>
        <dbReference type="SAM" id="Phobius"/>
    </source>
</evidence>
<evidence type="ECO:0000256" key="3">
    <source>
        <dbReference type="ARBA" id="ARBA00022692"/>
    </source>
</evidence>
<accession>A0ABW2L0N1</accession>
<keyword evidence="5 7" id="KW-0472">Membrane</keyword>
<feature type="transmembrane region" description="Helical" evidence="7">
    <location>
        <begin position="82"/>
        <end position="103"/>
    </location>
</feature>
<keyword evidence="9" id="KW-1185">Reference proteome</keyword>
<protein>
    <submittedName>
        <fullName evidence="8">Cytochrome C oxidase subunit IV family protein</fullName>
    </submittedName>
</protein>
<evidence type="ECO:0000256" key="4">
    <source>
        <dbReference type="ARBA" id="ARBA00022989"/>
    </source>
</evidence>
<feature type="region of interest" description="Disordered" evidence="6">
    <location>
        <begin position="1"/>
        <end position="27"/>
    </location>
</feature>
<feature type="transmembrane region" description="Helical" evidence="7">
    <location>
        <begin position="46"/>
        <end position="70"/>
    </location>
</feature>
<comment type="caution">
    <text evidence="8">The sequence shown here is derived from an EMBL/GenBank/DDBJ whole genome shotgun (WGS) entry which is preliminary data.</text>
</comment>
<organism evidence="8 9">
    <name type="scientific">Haloferula chungangensis</name>
    <dbReference type="NCBI Taxonomy" id="1048331"/>
    <lineage>
        <taxon>Bacteria</taxon>
        <taxon>Pseudomonadati</taxon>
        <taxon>Verrucomicrobiota</taxon>
        <taxon>Verrucomicrobiia</taxon>
        <taxon>Verrucomicrobiales</taxon>
        <taxon>Verrucomicrobiaceae</taxon>
        <taxon>Haloferula</taxon>
    </lineage>
</organism>
<evidence type="ECO:0000313" key="9">
    <source>
        <dbReference type="Proteomes" id="UP001596472"/>
    </source>
</evidence>
<comment type="subcellular location">
    <subcellularLocation>
        <location evidence="1">Cell membrane</location>
        <topology evidence="1">Multi-pass membrane protein</topology>
    </subcellularLocation>
</comment>
<sequence>METTVPSKENEAASQGRASEPMAGEMHPHNQASAASIEAVRRSLKLYLYVGVFLFVATGATYAVATVPWLDVGAHGFDKWDAILGLAIASVKVSAVALIYMHLNHEKKLIYWLFGLAIIHAIGCFIGTYWHFADMTHDKYFYGDPDSADRALLGMEQRPDDRK</sequence>
<feature type="transmembrane region" description="Helical" evidence="7">
    <location>
        <begin position="110"/>
        <end position="132"/>
    </location>
</feature>
<evidence type="ECO:0000256" key="5">
    <source>
        <dbReference type="ARBA" id="ARBA00023136"/>
    </source>
</evidence>
<proteinExistence type="predicted"/>
<dbReference type="RefSeq" id="WP_379708376.1">
    <property type="nucleotide sequence ID" value="NZ_JBHTBS010000001.1"/>
</dbReference>
<name>A0ABW2L0N1_9BACT</name>
<dbReference type="Pfam" id="PF03626">
    <property type="entry name" value="COX4_pro"/>
    <property type="match status" value="1"/>
</dbReference>
<dbReference type="InterPro" id="IPR005171">
    <property type="entry name" value="Cyt_c_oxidase_su4_prok"/>
</dbReference>
<evidence type="ECO:0000256" key="1">
    <source>
        <dbReference type="ARBA" id="ARBA00004651"/>
    </source>
</evidence>
<keyword evidence="3 7" id="KW-0812">Transmembrane</keyword>
<keyword evidence="2" id="KW-1003">Cell membrane</keyword>